<proteinExistence type="predicted"/>
<evidence type="ECO:0000256" key="1">
    <source>
        <dbReference type="SAM" id="Phobius"/>
    </source>
</evidence>
<feature type="transmembrane region" description="Helical" evidence="1">
    <location>
        <begin position="7"/>
        <end position="27"/>
    </location>
</feature>
<keyword evidence="1" id="KW-0472">Membrane</keyword>
<reference evidence="2 3" key="1">
    <citation type="submission" date="2020-07" db="EMBL/GenBank/DDBJ databases">
        <title>Sequencing the genomes of 1000 actinobacteria strains.</title>
        <authorList>
            <person name="Klenk H.-P."/>
        </authorList>
    </citation>
    <scope>NUCLEOTIDE SEQUENCE [LARGE SCALE GENOMIC DNA]</scope>
    <source>
        <strain evidence="2 3">DSM 27576</strain>
    </source>
</reference>
<keyword evidence="1" id="KW-0812">Transmembrane</keyword>
<gene>
    <name evidence="2" type="ORF">FHX48_002676</name>
</gene>
<evidence type="ECO:0000313" key="2">
    <source>
        <dbReference type="EMBL" id="MBA8817571.1"/>
    </source>
</evidence>
<sequence>MTRERKLLIAVAAVSAILVVAGALVFLQQQFLQAQNPASFGWFAYQPLANQVFFGPDTVVLSSSAVWGGVVCAVGVVGLAALLGFVLGRRGRRAAAR</sequence>
<protein>
    <submittedName>
        <fullName evidence="2">Heme/copper-type cytochrome/quinol oxidase subunit 1</fullName>
    </submittedName>
</protein>
<organism evidence="2 3">
    <name type="scientific">Microbacterium halimionae</name>
    <dbReference type="NCBI Taxonomy" id="1526413"/>
    <lineage>
        <taxon>Bacteria</taxon>
        <taxon>Bacillati</taxon>
        <taxon>Actinomycetota</taxon>
        <taxon>Actinomycetes</taxon>
        <taxon>Micrococcales</taxon>
        <taxon>Microbacteriaceae</taxon>
        <taxon>Microbacterium</taxon>
    </lineage>
</organism>
<comment type="caution">
    <text evidence="2">The sequence shown here is derived from an EMBL/GenBank/DDBJ whole genome shotgun (WGS) entry which is preliminary data.</text>
</comment>
<keyword evidence="1" id="KW-1133">Transmembrane helix</keyword>
<name>A0A7W3PMZ0_9MICO</name>
<feature type="transmembrane region" description="Helical" evidence="1">
    <location>
        <begin position="65"/>
        <end position="87"/>
    </location>
</feature>
<evidence type="ECO:0000313" key="3">
    <source>
        <dbReference type="Proteomes" id="UP000526083"/>
    </source>
</evidence>
<dbReference type="RefSeq" id="WP_167044892.1">
    <property type="nucleotide sequence ID" value="NZ_JAAOZB010000001.1"/>
</dbReference>
<dbReference type="Proteomes" id="UP000526083">
    <property type="component" value="Unassembled WGS sequence"/>
</dbReference>
<dbReference type="EMBL" id="JACGWY010000008">
    <property type="protein sequence ID" value="MBA8817571.1"/>
    <property type="molecule type" value="Genomic_DNA"/>
</dbReference>
<dbReference type="AlphaFoldDB" id="A0A7W3PMZ0"/>
<keyword evidence="3" id="KW-1185">Reference proteome</keyword>
<accession>A0A7W3PMZ0</accession>